<dbReference type="AlphaFoldDB" id="A0A699V812"/>
<protein>
    <submittedName>
        <fullName evidence="2">Uncharacterized protein</fullName>
    </submittedName>
</protein>
<dbReference type="EMBL" id="BKCJ011414125">
    <property type="protein sequence ID" value="GFD31435.1"/>
    <property type="molecule type" value="Genomic_DNA"/>
</dbReference>
<proteinExistence type="predicted"/>
<evidence type="ECO:0000313" key="2">
    <source>
        <dbReference type="EMBL" id="GFD31435.1"/>
    </source>
</evidence>
<feature type="compositionally biased region" description="Basic and acidic residues" evidence="1">
    <location>
        <begin position="62"/>
        <end position="77"/>
    </location>
</feature>
<reference evidence="2" key="1">
    <citation type="journal article" date="2019" name="Sci. Rep.">
        <title>Draft genome of Tanacetum cinerariifolium, the natural source of mosquito coil.</title>
        <authorList>
            <person name="Yamashiro T."/>
            <person name="Shiraishi A."/>
            <person name="Satake H."/>
            <person name="Nakayama K."/>
        </authorList>
    </citation>
    <scope>NUCLEOTIDE SEQUENCE</scope>
</reference>
<feature type="region of interest" description="Disordered" evidence="1">
    <location>
        <begin position="62"/>
        <end position="99"/>
    </location>
</feature>
<comment type="caution">
    <text evidence="2">The sequence shown here is derived from an EMBL/GenBank/DDBJ whole genome shotgun (WGS) entry which is preliminary data.</text>
</comment>
<name>A0A699V812_TANCI</name>
<gene>
    <name evidence="2" type="ORF">Tci_903404</name>
</gene>
<feature type="non-terminal residue" evidence="2">
    <location>
        <position position="1"/>
    </location>
</feature>
<evidence type="ECO:0000256" key="1">
    <source>
        <dbReference type="SAM" id="MobiDB-lite"/>
    </source>
</evidence>
<feature type="compositionally biased region" description="Acidic residues" evidence="1">
    <location>
        <begin position="78"/>
        <end position="90"/>
    </location>
</feature>
<sequence>QLAADTMQALKASRSLPHARGSSEGLGVIPRVLDESTVFFTTLIEGISITPGVLNEVKVTSEAKADSEIDWGSKNESDYSEEENIDEDEKIDWLYSDKE</sequence>
<organism evidence="2">
    <name type="scientific">Tanacetum cinerariifolium</name>
    <name type="common">Dalmatian daisy</name>
    <name type="synonym">Chrysanthemum cinerariifolium</name>
    <dbReference type="NCBI Taxonomy" id="118510"/>
    <lineage>
        <taxon>Eukaryota</taxon>
        <taxon>Viridiplantae</taxon>
        <taxon>Streptophyta</taxon>
        <taxon>Embryophyta</taxon>
        <taxon>Tracheophyta</taxon>
        <taxon>Spermatophyta</taxon>
        <taxon>Magnoliopsida</taxon>
        <taxon>eudicotyledons</taxon>
        <taxon>Gunneridae</taxon>
        <taxon>Pentapetalae</taxon>
        <taxon>asterids</taxon>
        <taxon>campanulids</taxon>
        <taxon>Asterales</taxon>
        <taxon>Asteraceae</taxon>
        <taxon>Asteroideae</taxon>
        <taxon>Anthemideae</taxon>
        <taxon>Anthemidinae</taxon>
        <taxon>Tanacetum</taxon>
    </lineage>
</organism>
<accession>A0A699V812</accession>